<dbReference type="OrthoDB" id="9771932at2"/>
<protein>
    <submittedName>
        <fullName evidence="2">Amidohydrolase</fullName>
    </submittedName>
</protein>
<dbReference type="GO" id="GO:0016787">
    <property type="term" value="F:hydrolase activity"/>
    <property type="evidence" value="ECO:0007669"/>
    <property type="project" value="UniProtKB-KW"/>
</dbReference>
<dbReference type="InterPro" id="IPR006680">
    <property type="entry name" value="Amidohydro-rel"/>
</dbReference>
<keyword evidence="2" id="KW-0378">Hydrolase</keyword>
<evidence type="ECO:0000313" key="3">
    <source>
        <dbReference type="Proteomes" id="UP000315724"/>
    </source>
</evidence>
<dbReference type="Proteomes" id="UP000315724">
    <property type="component" value="Chromosome"/>
</dbReference>
<keyword evidence="3" id="KW-1185">Reference proteome</keyword>
<proteinExistence type="predicted"/>
<dbReference type="InterPro" id="IPR006311">
    <property type="entry name" value="TAT_signal"/>
</dbReference>
<dbReference type="RefSeq" id="WP_145202996.1">
    <property type="nucleotide sequence ID" value="NZ_CP036267.1"/>
</dbReference>
<dbReference type="SUPFAM" id="SSF51556">
    <property type="entry name" value="Metallo-dependent hydrolases"/>
    <property type="match status" value="1"/>
</dbReference>
<accession>A0A517QSR9</accession>
<feature type="domain" description="Amidohydrolase-related" evidence="1">
    <location>
        <begin position="105"/>
        <end position="329"/>
    </location>
</feature>
<organism evidence="2 3">
    <name type="scientific">Thalassoglobus polymorphus</name>
    <dbReference type="NCBI Taxonomy" id="2527994"/>
    <lineage>
        <taxon>Bacteria</taxon>
        <taxon>Pseudomonadati</taxon>
        <taxon>Planctomycetota</taxon>
        <taxon>Planctomycetia</taxon>
        <taxon>Planctomycetales</taxon>
        <taxon>Planctomycetaceae</taxon>
        <taxon>Thalassoglobus</taxon>
    </lineage>
</organism>
<dbReference type="Gene3D" id="3.20.20.140">
    <property type="entry name" value="Metal-dependent hydrolases"/>
    <property type="match status" value="1"/>
</dbReference>
<sequence length="332" mass="37074">MSHDFQPSRRDFLSVAGASFSCAGLSVLSTMFAPSGFVSTGVAKEPVKSESLRPRKLLDCHLHINHIDRSIEDTIRHMDATGTEKAFILPLETGEGGVLLRSETVLHAYHQYPERIIPFCQTDIRKPDCLERLQAYRKLGCRGIGEQKEHVPLNDPRVEAVIAFCDEANWPITIHFQDGAKGYNQGLAEHLETYLKRYKKVRIIGHAQTWWANISADVPPAEKTLYPKGPVKPGGLLDRLMSEYPNLYADMSAGSGFGALSRDEEFTAGFIERHPNQLLFGSDCPCRDGQGGNFKGVCYSTQLQDFVSRIVTDPKIRENIFYNNAMRALEGA</sequence>
<name>A0A517QSR9_9PLAN</name>
<dbReference type="Pfam" id="PF04909">
    <property type="entry name" value="Amidohydro_2"/>
    <property type="match status" value="1"/>
</dbReference>
<dbReference type="AlphaFoldDB" id="A0A517QSR9"/>
<reference evidence="2 3" key="1">
    <citation type="submission" date="2019-02" db="EMBL/GenBank/DDBJ databases">
        <title>Deep-cultivation of Planctomycetes and their phenomic and genomic characterization uncovers novel biology.</title>
        <authorList>
            <person name="Wiegand S."/>
            <person name="Jogler M."/>
            <person name="Boedeker C."/>
            <person name="Pinto D."/>
            <person name="Vollmers J."/>
            <person name="Rivas-Marin E."/>
            <person name="Kohn T."/>
            <person name="Peeters S.H."/>
            <person name="Heuer A."/>
            <person name="Rast P."/>
            <person name="Oberbeckmann S."/>
            <person name="Bunk B."/>
            <person name="Jeske O."/>
            <person name="Meyerdierks A."/>
            <person name="Storesund J.E."/>
            <person name="Kallscheuer N."/>
            <person name="Luecker S."/>
            <person name="Lage O.M."/>
            <person name="Pohl T."/>
            <person name="Merkel B.J."/>
            <person name="Hornburger P."/>
            <person name="Mueller R.-W."/>
            <person name="Bruemmer F."/>
            <person name="Labrenz M."/>
            <person name="Spormann A.M."/>
            <person name="Op den Camp H."/>
            <person name="Overmann J."/>
            <person name="Amann R."/>
            <person name="Jetten M.S.M."/>
            <person name="Mascher T."/>
            <person name="Medema M.H."/>
            <person name="Devos D.P."/>
            <person name="Kaster A.-K."/>
            <person name="Ovreas L."/>
            <person name="Rohde M."/>
            <person name="Galperin M.Y."/>
            <person name="Jogler C."/>
        </authorList>
    </citation>
    <scope>NUCLEOTIDE SEQUENCE [LARGE SCALE GENOMIC DNA]</scope>
    <source>
        <strain evidence="2 3">Mal48</strain>
    </source>
</reference>
<evidence type="ECO:0000259" key="1">
    <source>
        <dbReference type="Pfam" id="PF04909"/>
    </source>
</evidence>
<dbReference type="EMBL" id="CP036267">
    <property type="protein sequence ID" value="QDT34678.1"/>
    <property type="molecule type" value="Genomic_DNA"/>
</dbReference>
<dbReference type="InterPro" id="IPR032466">
    <property type="entry name" value="Metal_Hydrolase"/>
</dbReference>
<evidence type="ECO:0000313" key="2">
    <source>
        <dbReference type="EMBL" id="QDT34678.1"/>
    </source>
</evidence>
<dbReference type="KEGG" id="tpol:Mal48_39460"/>
<dbReference type="PROSITE" id="PS51318">
    <property type="entry name" value="TAT"/>
    <property type="match status" value="1"/>
</dbReference>
<gene>
    <name evidence="2" type="ORF">Mal48_39460</name>
</gene>